<evidence type="ECO:0000256" key="1">
    <source>
        <dbReference type="SAM" id="SignalP"/>
    </source>
</evidence>
<dbReference type="Proteomes" id="UP001185331">
    <property type="component" value="Unassembled WGS sequence"/>
</dbReference>
<evidence type="ECO:0000313" key="3">
    <source>
        <dbReference type="Proteomes" id="UP001185331"/>
    </source>
</evidence>
<organism evidence="2 3">
    <name type="scientific">Deinococcus soli</name>
    <name type="common">ex Cha et al. 2016</name>
    <dbReference type="NCBI Taxonomy" id="1309411"/>
    <lineage>
        <taxon>Bacteria</taxon>
        <taxon>Thermotogati</taxon>
        <taxon>Deinococcota</taxon>
        <taxon>Deinococci</taxon>
        <taxon>Deinococcales</taxon>
        <taxon>Deinococcaceae</taxon>
        <taxon>Deinococcus</taxon>
    </lineage>
</organism>
<name>A0AAE3XCM1_9DEIO</name>
<feature type="signal peptide" evidence="1">
    <location>
        <begin position="1"/>
        <end position="26"/>
    </location>
</feature>
<evidence type="ECO:0008006" key="4">
    <source>
        <dbReference type="Google" id="ProtNLM"/>
    </source>
</evidence>
<feature type="chain" id="PRO_5042090821" description="DUF5666 domain-containing protein" evidence="1">
    <location>
        <begin position="27"/>
        <end position="206"/>
    </location>
</feature>
<keyword evidence="1" id="KW-0732">Signal</keyword>
<reference evidence="2" key="1">
    <citation type="submission" date="2023-07" db="EMBL/GenBank/DDBJ databases">
        <title>Sorghum-associated microbial communities from plants grown in Nebraska, USA.</title>
        <authorList>
            <person name="Schachtman D."/>
        </authorList>
    </citation>
    <scope>NUCLEOTIDE SEQUENCE</scope>
    <source>
        <strain evidence="2">BE330</strain>
    </source>
</reference>
<protein>
    <recommendedName>
        <fullName evidence="4">DUF5666 domain-containing protein</fullName>
    </recommendedName>
</protein>
<gene>
    <name evidence="2" type="ORF">J2Y00_002534</name>
</gene>
<dbReference type="AlphaFoldDB" id="A0AAE3XCM1"/>
<dbReference type="EMBL" id="JAVDQK010000005">
    <property type="protein sequence ID" value="MDR6218937.1"/>
    <property type="molecule type" value="Genomic_DNA"/>
</dbReference>
<accession>A0AAE3XCM1</accession>
<proteinExistence type="predicted"/>
<evidence type="ECO:0000313" key="2">
    <source>
        <dbReference type="EMBL" id="MDR6218937.1"/>
    </source>
</evidence>
<dbReference type="PROSITE" id="PS51257">
    <property type="entry name" value="PROKAR_LIPOPROTEIN"/>
    <property type="match status" value="1"/>
</dbReference>
<dbReference type="RefSeq" id="WP_309853789.1">
    <property type="nucleotide sequence ID" value="NZ_JAVDQJ010000004.1"/>
</dbReference>
<sequence length="206" mass="21432">MRTPHPLILPAVALSVLLSSCGQLLAALPPISIGDPMHIGGMALPKTGTMLPMTVGTTHQQAMTVKDLPVDPRSQLPAGAVPRALHVTASLDRAALSGTCDLNRISRFNLTLTHMDVGLSDTNDHVTFSLPAPVTTQFVSAGNGTFVAEPNSATLVFDQVDRVMNVLTSGSDNTVSTSATITSENDLLAGCDVSVTLGASDTKIKF</sequence>
<comment type="caution">
    <text evidence="2">The sequence shown here is derived from an EMBL/GenBank/DDBJ whole genome shotgun (WGS) entry which is preliminary data.</text>
</comment>